<dbReference type="PROSITE" id="PS51257">
    <property type="entry name" value="PROKAR_LIPOPROTEIN"/>
    <property type="match status" value="1"/>
</dbReference>
<dbReference type="Proteomes" id="UP001232063">
    <property type="component" value="Unassembled WGS sequence"/>
</dbReference>
<protein>
    <submittedName>
        <fullName evidence="2">Uncharacterized protein</fullName>
    </submittedName>
</protein>
<evidence type="ECO:0000313" key="2">
    <source>
        <dbReference type="EMBL" id="MDJ1502490.1"/>
    </source>
</evidence>
<sequence>MKSERRGILQTIKSFFAIYLVTLIACTCLYGQKSNDYYVSVSMEDDLPNCRLKFISESIIELSNIPHQKQEQVKKDFTYTTHGKTIEILPGVLDTQDSMKLASVRLMYFIHPSANLTRIEGGFIDYPKSLIYVREKDFSRNPDLTYIIDGKIYVQEISIPAKNGVIEKRPKKNKALQEKLKAVKEKPDKYTIEVVKGLEAYKRFGIKMVFGVIVITSQ</sequence>
<keyword evidence="1" id="KW-0812">Transmembrane</keyword>
<proteinExistence type="predicted"/>
<evidence type="ECO:0000256" key="1">
    <source>
        <dbReference type="SAM" id="Phobius"/>
    </source>
</evidence>
<evidence type="ECO:0000313" key="3">
    <source>
        <dbReference type="Proteomes" id="UP001232063"/>
    </source>
</evidence>
<reference evidence="2" key="1">
    <citation type="submission" date="2023-05" db="EMBL/GenBank/DDBJ databases">
        <authorList>
            <person name="Zhang X."/>
        </authorList>
    </citation>
    <scope>NUCLEOTIDE SEQUENCE</scope>
    <source>
        <strain evidence="2">BD1B2-1</strain>
    </source>
</reference>
<comment type="caution">
    <text evidence="2">The sequence shown here is derived from an EMBL/GenBank/DDBJ whole genome shotgun (WGS) entry which is preliminary data.</text>
</comment>
<accession>A0AAE3R3I9</accession>
<keyword evidence="1" id="KW-1133">Transmembrane helix</keyword>
<feature type="transmembrane region" description="Helical" evidence="1">
    <location>
        <begin position="12"/>
        <end position="32"/>
    </location>
</feature>
<gene>
    <name evidence="2" type="ORF">QNI22_17615</name>
</gene>
<dbReference type="AlphaFoldDB" id="A0AAE3R3I9"/>
<keyword evidence="3" id="KW-1185">Reference proteome</keyword>
<keyword evidence="1" id="KW-0472">Membrane</keyword>
<dbReference type="EMBL" id="JASJOU010000005">
    <property type="protein sequence ID" value="MDJ1502490.1"/>
    <property type="molecule type" value="Genomic_DNA"/>
</dbReference>
<name>A0AAE3R3I9_9BACT</name>
<dbReference type="RefSeq" id="WP_314512565.1">
    <property type="nucleotide sequence ID" value="NZ_JASJOU010000005.1"/>
</dbReference>
<organism evidence="2 3">
    <name type="scientific">Xanthocytophaga agilis</name>
    <dbReference type="NCBI Taxonomy" id="3048010"/>
    <lineage>
        <taxon>Bacteria</taxon>
        <taxon>Pseudomonadati</taxon>
        <taxon>Bacteroidota</taxon>
        <taxon>Cytophagia</taxon>
        <taxon>Cytophagales</taxon>
        <taxon>Rhodocytophagaceae</taxon>
        <taxon>Xanthocytophaga</taxon>
    </lineage>
</organism>